<dbReference type="AlphaFoldDB" id="A0A9X6RLW2"/>
<sequence length="1122" mass="119332">MGPYLLLPYLDGIRMRFANTDYRVMMVLIVKLESRCSVALLPMEAPIPAAGPDAVVASPVPESILAPAPAPAPADPPPPPPPPPPSPPPAKTSILIPNGVVEETSIKKAPPPKRPKKAPVAKPLLDNAADGAVVKPSPPKRKASPRPSRSKAKPTTTAAAAATGGVPTSAVTFYSTNNDQQQQQLQPQMIQGNFNISNFNPGSFSFVQAQPRPAGPPQQQIQQQLQQQQHLQHQQQPVLIQPQGPAQRGARVLLPKPASGSQNIRPAVSAVQTVVPKPQNNSSNSAQIPNGTIMVGGGQQPQQQQFVSFQQPPNGQLQQLSTTPGTAGKNTIVSVAPPPGQPQMVVMNQQQQQFQPPPPPGVQNLLQLSNGGQIIQTQQGGKMVFSVAPQQSTAPTQLMVTGPNGNQLLANQTVVQPGGATQGQQQQQQGQQGTLQVRLQVVQTPNGPMTLAFFPDQSGSFNTTPIGIPQQRLPGPPQQNQPMNSVAQNGITPGFTFLPQQQQQRQQPPGNFISVSALAAQASAQQQQPPPPPPVTNTEPSVSSLTNGPTGQNIPPASTTVGADGKKKRVRKKKETPSVKQVHKVEYRISSENKNFKKVEEILKSYAEEKSRNILVDALPSAPFLLSTPTAAPLIPVMMAAAAAAPPALVLPPVSYPVVPLSATSTTTTSVAVTPKKAAPPRKPAQRKPRVPVQPPPVPVVVVPPRPLTPPPPSPPPAPPPKPKTDLAERYDKDEAFFEKLPMKPFKGMNSAVNRLLPFHLLAEPDESLELLDREARAFHHVAQSFVERESALYARLSQHIVSNAAEPISKLDILSCSSTWLDMEREEFEAEKCAAAADIERRPPVWVYNPDLKLDPAVPYHDGNPLLGFTEPPPPDPEPSPPAPLPPPLSPLSGLSSTLPIPDLASSLEPPSLFAPLPSVSVVGASSEPGKLKLRIKRTLPASTNATFTSPEAPLKKKLSLKFKMSARAGWVVGAAPTPLGQHSVRTGWVVGTTPTPLGQEPGVTDRTAEEEPIASPQHTLTSPQPEGPMEDVITRSAVDSILHAEDASFGGSVKKQQQQHQLRQTTLPVMTHMTNGGGGMQQPQDAGGHTGQDYFYGSNHFGEADIDSALDEAINSILGT</sequence>
<organism evidence="3 4">
    <name type="scientific">Hypsibius exemplaris</name>
    <name type="common">Freshwater tardigrade</name>
    <dbReference type="NCBI Taxonomy" id="2072580"/>
    <lineage>
        <taxon>Eukaryota</taxon>
        <taxon>Metazoa</taxon>
        <taxon>Ecdysozoa</taxon>
        <taxon>Tardigrada</taxon>
        <taxon>Eutardigrada</taxon>
        <taxon>Parachela</taxon>
        <taxon>Hypsibioidea</taxon>
        <taxon>Hypsibiidae</taxon>
        <taxon>Hypsibius</taxon>
    </lineage>
</organism>
<feature type="compositionally biased region" description="Pro residues" evidence="1">
    <location>
        <begin position="68"/>
        <end position="90"/>
    </location>
</feature>
<protein>
    <recommendedName>
        <fullName evidence="2">GLTSCR protein conserved domain-containing protein</fullName>
    </recommendedName>
</protein>
<proteinExistence type="predicted"/>
<feature type="region of interest" description="Disordered" evidence="1">
    <location>
        <begin position="665"/>
        <end position="727"/>
    </location>
</feature>
<feature type="compositionally biased region" description="Basic residues" evidence="1">
    <location>
        <begin position="110"/>
        <end position="119"/>
    </location>
</feature>
<feature type="compositionally biased region" description="Polar residues" evidence="1">
    <location>
        <begin position="480"/>
        <end position="491"/>
    </location>
</feature>
<dbReference type="OrthoDB" id="10683235at2759"/>
<feature type="region of interest" description="Disordered" evidence="1">
    <location>
        <begin position="66"/>
        <end position="164"/>
    </location>
</feature>
<dbReference type="EMBL" id="MTYJ01000289">
    <property type="protein sequence ID" value="OWA52848.1"/>
    <property type="molecule type" value="Genomic_DNA"/>
</dbReference>
<name>A0A9X6RLW2_HYPEX</name>
<feature type="compositionally biased region" description="Pro residues" evidence="1">
    <location>
        <begin position="872"/>
        <end position="891"/>
    </location>
</feature>
<feature type="region of interest" description="Disordered" evidence="1">
    <location>
        <begin position="458"/>
        <end position="494"/>
    </location>
</feature>
<feature type="compositionally biased region" description="Pro residues" evidence="1">
    <location>
        <begin position="692"/>
        <end position="722"/>
    </location>
</feature>
<evidence type="ECO:0000313" key="4">
    <source>
        <dbReference type="Proteomes" id="UP000192578"/>
    </source>
</evidence>
<feature type="region of interest" description="Disordered" evidence="1">
    <location>
        <begin position="519"/>
        <end position="580"/>
    </location>
</feature>
<feature type="compositionally biased region" description="Low complexity" evidence="1">
    <location>
        <begin position="665"/>
        <end position="677"/>
    </location>
</feature>
<dbReference type="Proteomes" id="UP000192578">
    <property type="component" value="Unassembled WGS sequence"/>
</dbReference>
<dbReference type="Pfam" id="PF15249">
    <property type="entry name" value="GLTSCR1"/>
    <property type="match status" value="1"/>
</dbReference>
<feature type="compositionally biased region" description="Low complexity" evidence="1">
    <location>
        <begin position="207"/>
        <end position="245"/>
    </location>
</feature>
<feature type="region of interest" description="Disordered" evidence="1">
    <location>
        <begin position="994"/>
        <end position="1030"/>
    </location>
</feature>
<accession>A0A9X6RLW2</accession>
<dbReference type="InterPro" id="IPR015671">
    <property type="entry name" value="GSCR1_dom"/>
</dbReference>
<feature type="compositionally biased region" description="Basic residues" evidence="1">
    <location>
        <begin position="138"/>
        <end position="152"/>
    </location>
</feature>
<feature type="domain" description="GLTSCR protein conserved" evidence="2">
    <location>
        <begin position="744"/>
        <end position="833"/>
    </location>
</feature>
<feature type="region of interest" description="Disordered" evidence="1">
    <location>
        <begin position="864"/>
        <end position="897"/>
    </location>
</feature>
<reference evidence="4" key="1">
    <citation type="submission" date="2017-01" db="EMBL/GenBank/DDBJ databases">
        <title>Comparative genomics of anhydrobiosis in the tardigrade Hypsibius dujardini.</title>
        <authorList>
            <person name="Yoshida Y."/>
            <person name="Koutsovoulos G."/>
            <person name="Laetsch D."/>
            <person name="Stevens L."/>
            <person name="Kumar S."/>
            <person name="Horikawa D."/>
            <person name="Ishino K."/>
            <person name="Komine S."/>
            <person name="Tomita M."/>
            <person name="Blaxter M."/>
            <person name="Arakawa K."/>
        </authorList>
    </citation>
    <scope>NUCLEOTIDE SEQUENCE [LARGE SCALE GENOMIC DNA]</scope>
    <source>
        <strain evidence="4">Z151</strain>
    </source>
</reference>
<feature type="compositionally biased region" description="Polar residues" evidence="1">
    <location>
        <begin position="536"/>
        <end position="561"/>
    </location>
</feature>
<evidence type="ECO:0000313" key="3">
    <source>
        <dbReference type="EMBL" id="OWA52848.1"/>
    </source>
</evidence>
<keyword evidence="4" id="KW-1185">Reference proteome</keyword>
<feature type="compositionally biased region" description="Low complexity" evidence="1">
    <location>
        <begin position="153"/>
        <end position="164"/>
    </location>
</feature>
<feature type="region of interest" description="Disordered" evidence="1">
    <location>
        <begin position="201"/>
        <end position="248"/>
    </location>
</feature>
<comment type="caution">
    <text evidence="3">The sequence shown here is derived from an EMBL/GenBank/DDBJ whole genome shotgun (WGS) entry which is preliminary data.</text>
</comment>
<evidence type="ECO:0000256" key="1">
    <source>
        <dbReference type="SAM" id="MobiDB-lite"/>
    </source>
</evidence>
<gene>
    <name evidence="3" type="ORF">BV898_17290</name>
</gene>
<evidence type="ECO:0000259" key="2">
    <source>
        <dbReference type="Pfam" id="PF15249"/>
    </source>
</evidence>